<dbReference type="AlphaFoldDB" id="A0A366DHI7"/>
<accession>A0A366DHI7</accession>
<keyword evidence="2" id="KW-1185">Reference proteome</keyword>
<evidence type="ECO:0000313" key="1">
    <source>
        <dbReference type="EMBL" id="RBO89533.1"/>
    </source>
</evidence>
<gene>
    <name evidence="1" type="ORF">DFR74_107211</name>
</gene>
<dbReference type="Proteomes" id="UP000252586">
    <property type="component" value="Unassembled WGS sequence"/>
</dbReference>
<proteinExistence type="predicted"/>
<sequence length="31" mass="2982">MDTGSSGLTSLFQALAQAIATGSSISVTPGL</sequence>
<comment type="caution">
    <text evidence="1">The sequence shown here is derived from an EMBL/GenBank/DDBJ whole genome shotgun (WGS) entry which is preliminary data.</text>
</comment>
<evidence type="ECO:0000313" key="2">
    <source>
        <dbReference type="Proteomes" id="UP000252586"/>
    </source>
</evidence>
<reference evidence="1 2" key="1">
    <citation type="submission" date="2018-06" db="EMBL/GenBank/DDBJ databases">
        <title>Genomic Encyclopedia of Type Strains, Phase IV (KMG-IV): sequencing the most valuable type-strain genomes for metagenomic binning, comparative biology and taxonomic classification.</title>
        <authorList>
            <person name="Goeker M."/>
        </authorList>
    </citation>
    <scope>NUCLEOTIDE SEQUENCE [LARGE SCALE GENOMIC DNA]</scope>
    <source>
        <strain evidence="1 2">DSM 44599</strain>
    </source>
</reference>
<organism evidence="1 2">
    <name type="scientific">Nocardia puris</name>
    <dbReference type="NCBI Taxonomy" id="208602"/>
    <lineage>
        <taxon>Bacteria</taxon>
        <taxon>Bacillati</taxon>
        <taxon>Actinomycetota</taxon>
        <taxon>Actinomycetes</taxon>
        <taxon>Mycobacteriales</taxon>
        <taxon>Nocardiaceae</taxon>
        <taxon>Nocardia</taxon>
    </lineage>
</organism>
<protein>
    <submittedName>
        <fullName evidence="1">Uncharacterized protein</fullName>
    </submittedName>
</protein>
<name>A0A366DHI7_9NOCA</name>
<dbReference type="EMBL" id="QNRE01000007">
    <property type="protein sequence ID" value="RBO89533.1"/>
    <property type="molecule type" value="Genomic_DNA"/>
</dbReference>